<accession>A0A8H7LR78</accession>
<protein>
    <submittedName>
        <fullName evidence="2">Uncharacterized protein</fullName>
    </submittedName>
</protein>
<sequence>MEPQLLVAPAVDKYSMGEATLEQVICLLWGVQGQLDCLEQKFGKQAKAIKETCSIVEGISQTINGIKARVPQAPQSGTLEDWKAPPAVEETP</sequence>
<reference evidence="2" key="1">
    <citation type="submission" date="2020-09" db="EMBL/GenBank/DDBJ databases">
        <title>Comparative genome analyses of four rice-infecting Rhizoctonia solani isolates reveal extensive enrichment of homogalacturonan modification genes.</title>
        <authorList>
            <person name="Lee D.-Y."/>
            <person name="Jeon J."/>
            <person name="Kim K.-T."/>
            <person name="Cheong K."/>
            <person name="Song H."/>
            <person name="Choi G."/>
            <person name="Ko J."/>
            <person name="Opiyo S.O."/>
            <person name="Zuo S."/>
            <person name="Madhav S."/>
            <person name="Lee Y.-H."/>
            <person name="Wang G.-L."/>
        </authorList>
    </citation>
    <scope>NUCLEOTIDE SEQUENCE</scope>
    <source>
        <strain evidence="2">AG1-IA WGL</strain>
    </source>
</reference>
<evidence type="ECO:0000313" key="3">
    <source>
        <dbReference type="Proteomes" id="UP000602905"/>
    </source>
</evidence>
<proteinExistence type="predicted"/>
<feature type="region of interest" description="Disordered" evidence="1">
    <location>
        <begin position="72"/>
        <end position="92"/>
    </location>
</feature>
<name>A0A8H7LR78_9AGAM</name>
<feature type="non-terminal residue" evidence="2">
    <location>
        <position position="1"/>
    </location>
</feature>
<gene>
    <name evidence="2" type="ORF">RHS03_08247</name>
</gene>
<comment type="caution">
    <text evidence="2">The sequence shown here is derived from an EMBL/GenBank/DDBJ whole genome shotgun (WGS) entry which is preliminary data.</text>
</comment>
<dbReference type="AlphaFoldDB" id="A0A8H7LR78"/>
<evidence type="ECO:0000313" key="2">
    <source>
        <dbReference type="EMBL" id="KAF8694015.1"/>
    </source>
</evidence>
<dbReference type="Proteomes" id="UP000602905">
    <property type="component" value="Unassembled WGS sequence"/>
</dbReference>
<evidence type="ECO:0000256" key="1">
    <source>
        <dbReference type="SAM" id="MobiDB-lite"/>
    </source>
</evidence>
<organism evidence="2 3">
    <name type="scientific">Rhizoctonia solani</name>
    <dbReference type="NCBI Taxonomy" id="456999"/>
    <lineage>
        <taxon>Eukaryota</taxon>
        <taxon>Fungi</taxon>
        <taxon>Dikarya</taxon>
        <taxon>Basidiomycota</taxon>
        <taxon>Agaricomycotina</taxon>
        <taxon>Agaricomycetes</taxon>
        <taxon>Cantharellales</taxon>
        <taxon>Ceratobasidiaceae</taxon>
        <taxon>Rhizoctonia</taxon>
    </lineage>
</organism>
<dbReference type="EMBL" id="JACYCD010000453">
    <property type="protein sequence ID" value="KAF8694015.1"/>
    <property type="molecule type" value="Genomic_DNA"/>
</dbReference>